<keyword evidence="3 6" id="KW-0645">Protease</keyword>
<reference evidence="7 8" key="1">
    <citation type="journal article" date="2016" name="Sci. Rep.">
        <title>Draft genome sequencing and secretome analysis of fungal phytopathogen Ascochyta rabiei provides insight into the necrotrophic effector repertoire.</title>
        <authorList>
            <person name="Verma S."/>
            <person name="Gazara R.K."/>
            <person name="Nizam S."/>
            <person name="Parween S."/>
            <person name="Chattopadhyay D."/>
            <person name="Verma P.K."/>
        </authorList>
    </citation>
    <scope>NUCLEOTIDE SEQUENCE [LARGE SCALE GENOMIC DNA]</scope>
    <source>
        <strain evidence="7 8">ArDII</strain>
    </source>
</reference>
<keyword evidence="2 6" id="KW-0121">Carboxypeptidase</keyword>
<dbReference type="Pfam" id="PF00450">
    <property type="entry name" value="Peptidase_S10"/>
    <property type="match status" value="1"/>
</dbReference>
<dbReference type="GO" id="GO:0006508">
    <property type="term" value="P:proteolysis"/>
    <property type="evidence" value="ECO:0007669"/>
    <property type="project" value="UniProtKB-KW"/>
</dbReference>
<evidence type="ECO:0000256" key="1">
    <source>
        <dbReference type="ARBA" id="ARBA00009431"/>
    </source>
</evidence>
<evidence type="ECO:0000313" key="8">
    <source>
        <dbReference type="Proteomes" id="UP000076837"/>
    </source>
</evidence>
<dbReference type="OrthoDB" id="443318at2759"/>
<evidence type="ECO:0000256" key="4">
    <source>
        <dbReference type="ARBA" id="ARBA00022801"/>
    </source>
</evidence>
<dbReference type="PROSITE" id="PS00131">
    <property type="entry name" value="CARBOXYPEPT_SER_SER"/>
    <property type="match status" value="1"/>
</dbReference>
<feature type="chain" id="PRO_5041745770" description="Carboxypeptidase" evidence="6">
    <location>
        <begin position="22"/>
        <end position="547"/>
    </location>
</feature>
<dbReference type="GO" id="GO:0004185">
    <property type="term" value="F:serine-type carboxypeptidase activity"/>
    <property type="evidence" value="ECO:0007669"/>
    <property type="project" value="UniProtKB-UniRule"/>
</dbReference>
<evidence type="ECO:0000313" key="7">
    <source>
        <dbReference type="EMBL" id="KZM21369.1"/>
    </source>
</evidence>
<organism evidence="7 8">
    <name type="scientific">Didymella rabiei</name>
    <name type="common">Chickpea ascochyta blight fungus</name>
    <name type="synonym">Mycosphaerella rabiei</name>
    <dbReference type="NCBI Taxonomy" id="5454"/>
    <lineage>
        <taxon>Eukaryota</taxon>
        <taxon>Fungi</taxon>
        <taxon>Dikarya</taxon>
        <taxon>Ascomycota</taxon>
        <taxon>Pezizomycotina</taxon>
        <taxon>Dothideomycetes</taxon>
        <taxon>Pleosporomycetidae</taxon>
        <taxon>Pleosporales</taxon>
        <taxon>Pleosporineae</taxon>
        <taxon>Didymellaceae</taxon>
        <taxon>Ascochyta</taxon>
    </lineage>
</organism>
<dbReference type="STRING" id="5454.A0A163AT35"/>
<evidence type="ECO:0000256" key="2">
    <source>
        <dbReference type="ARBA" id="ARBA00022645"/>
    </source>
</evidence>
<evidence type="ECO:0000256" key="6">
    <source>
        <dbReference type="RuleBase" id="RU361156"/>
    </source>
</evidence>
<dbReference type="AlphaFoldDB" id="A0A163AT35"/>
<dbReference type="InterPro" id="IPR001563">
    <property type="entry name" value="Peptidase_S10"/>
</dbReference>
<dbReference type="Gene3D" id="3.40.50.1820">
    <property type="entry name" value="alpha/beta hydrolase"/>
    <property type="match status" value="1"/>
</dbReference>
<dbReference type="Proteomes" id="UP000076837">
    <property type="component" value="Unassembled WGS sequence"/>
</dbReference>
<keyword evidence="5" id="KW-0325">Glycoprotein</keyword>
<name>A0A163AT35_DIDRA</name>
<comment type="similarity">
    <text evidence="1 6">Belongs to the peptidase S10 family.</text>
</comment>
<proteinExistence type="inferred from homology"/>
<dbReference type="InterPro" id="IPR018202">
    <property type="entry name" value="Ser_caboxypep_ser_AS"/>
</dbReference>
<protein>
    <recommendedName>
        <fullName evidence="6">Carboxypeptidase</fullName>
        <ecNumber evidence="6">3.4.16.-</ecNumber>
    </recommendedName>
</protein>
<evidence type="ECO:0000256" key="3">
    <source>
        <dbReference type="ARBA" id="ARBA00022670"/>
    </source>
</evidence>
<gene>
    <name evidence="7" type="ORF">ST47_g7472</name>
</gene>
<sequence length="547" mass="60667">MARFTQLAILLAAASLRNARAASFVKRQVPANATGVTTITSPQGAQIRYKQPGKHGICETTPGVDDYSGYISLNEKTNMFFWFFEARENPSEKPLTLWLNGGPGSDSLIGLFQEHGPCNVTEDLKTQLNPYSWNEHSNMLYLSQPVGVGFSYETTEVDDKGRYSLVDPDKANTTEAAAIGAWHILQAFLELSPQLDADIKNLTFNLWTESYGGHYGPGFYNYFYKQNEAIRNGSTKGVELHMDTLGIINGIIDEQIQAPYYPEFAVNNTYGILGIKAINDTIYTFMKQAFYIPGGCNDQIEYCKQSDRSTEDGQLTCSQAMNLCRSLVEQPFYEFGGRGVYDIRHAYHDPTPPGYFADFLNLASTQEALGVNINYTSTSSSQVFSGFSSTGDFVYSFIDDLSEIIGYGVRVALLYGDADYICNWFGGEAISLAVNHTDKAAFNAAGYTPFLVDGVEYGEVREYGNFSFTRIYEAGHEVPYYQPVASLEHFKRVLDHVIIADGSKVVTDDYSTNGTAKATHTEPYVALPPTSTPSANATAVWKKMQRY</sequence>
<dbReference type="PRINTS" id="PR00724">
    <property type="entry name" value="CRBOXYPTASEC"/>
</dbReference>
<dbReference type="EC" id="3.4.16.-" evidence="6"/>
<dbReference type="SUPFAM" id="SSF53474">
    <property type="entry name" value="alpha/beta-Hydrolases"/>
    <property type="match status" value="1"/>
</dbReference>
<dbReference type="EMBL" id="JYNV01000246">
    <property type="protein sequence ID" value="KZM21369.1"/>
    <property type="molecule type" value="Genomic_DNA"/>
</dbReference>
<feature type="signal peptide" evidence="6">
    <location>
        <begin position="1"/>
        <end position="21"/>
    </location>
</feature>
<dbReference type="GO" id="GO:0000324">
    <property type="term" value="C:fungal-type vacuole"/>
    <property type="evidence" value="ECO:0007669"/>
    <property type="project" value="TreeGrafter"/>
</dbReference>
<dbReference type="PANTHER" id="PTHR11802">
    <property type="entry name" value="SERINE PROTEASE FAMILY S10 SERINE CARBOXYPEPTIDASE"/>
    <property type="match status" value="1"/>
</dbReference>
<keyword evidence="6" id="KW-0732">Signal</keyword>
<keyword evidence="8" id="KW-1185">Reference proteome</keyword>
<evidence type="ECO:0000256" key="5">
    <source>
        <dbReference type="ARBA" id="ARBA00023180"/>
    </source>
</evidence>
<dbReference type="PANTHER" id="PTHR11802:SF131">
    <property type="entry name" value="CARBOXYPEPTIDASE"/>
    <property type="match status" value="1"/>
</dbReference>
<comment type="caution">
    <text evidence="7">The sequence shown here is derived from an EMBL/GenBank/DDBJ whole genome shotgun (WGS) entry which is preliminary data.</text>
</comment>
<keyword evidence="4 6" id="KW-0378">Hydrolase</keyword>
<accession>A0A163AT35</accession>
<dbReference type="InterPro" id="IPR029058">
    <property type="entry name" value="AB_hydrolase_fold"/>
</dbReference>